<dbReference type="AlphaFoldDB" id="A0A6A4ID65"/>
<sequence>MKCPFTEDEIKYKQQCREFIQKNLSGPLSFMLKTVTMLQKLRTQSLLLICSKSTGDWSTLSNNVTLDKVVIPKLSGTILIADAVIGLRDKVNPLGNSKVTPLVDIVNDLADSLKTRFQRAAGMEAELSHLTDIVFTLGDFSARDI</sequence>
<reference evidence="1" key="1">
    <citation type="journal article" date="2019" name="Environ. Microbiol.">
        <title>Fungal ecological strategies reflected in gene transcription - a case study of two litter decomposers.</title>
        <authorList>
            <person name="Barbi F."/>
            <person name="Kohler A."/>
            <person name="Barry K."/>
            <person name="Baskaran P."/>
            <person name="Daum C."/>
            <person name="Fauchery L."/>
            <person name="Ihrmark K."/>
            <person name="Kuo A."/>
            <person name="LaButti K."/>
            <person name="Lipzen A."/>
            <person name="Morin E."/>
            <person name="Grigoriev I.V."/>
            <person name="Henrissat B."/>
            <person name="Lindahl B."/>
            <person name="Martin F."/>
        </authorList>
    </citation>
    <scope>NUCLEOTIDE SEQUENCE</scope>
    <source>
        <strain evidence="1">JB14</strain>
    </source>
</reference>
<gene>
    <name evidence="1" type="ORF">BT96DRAFT_986827</name>
</gene>
<keyword evidence="2" id="KW-1185">Reference proteome</keyword>
<proteinExistence type="predicted"/>
<name>A0A6A4ID65_9AGAR</name>
<dbReference type="EMBL" id="ML769397">
    <property type="protein sequence ID" value="KAE9407218.1"/>
    <property type="molecule type" value="Genomic_DNA"/>
</dbReference>
<organism evidence="1 2">
    <name type="scientific">Gymnopus androsaceus JB14</name>
    <dbReference type="NCBI Taxonomy" id="1447944"/>
    <lineage>
        <taxon>Eukaryota</taxon>
        <taxon>Fungi</taxon>
        <taxon>Dikarya</taxon>
        <taxon>Basidiomycota</taxon>
        <taxon>Agaricomycotina</taxon>
        <taxon>Agaricomycetes</taxon>
        <taxon>Agaricomycetidae</taxon>
        <taxon>Agaricales</taxon>
        <taxon>Marasmiineae</taxon>
        <taxon>Omphalotaceae</taxon>
        <taxon>Gymnopus</taxon>
    </lineage>
</organism>
<dbReference type="Proteomes" id="UP000799118">
    <property type="component" value="Unassembled WGS sequence"/>
</dbReference>
<accession>A0A6A4ID65</accession>
<protein>
    <submittedName>
        <fullName evidence="1">Uncharacterized protein</fullName>
    </submittedName>
</protein>
<evidence type="ECO:0000313" key="2">
    <source>
        <dbReference type="Proteomes" id="UP000799118"/>
    </source>
</evidence>
<evidence type="ECO:0000313" key="1">
    <source>
        <dbReference type="EMBL" id="KAE9407218.1"/>
    </source>
</evidence>